<dbReference type="EMBL" id="CP077074">
    <property type="protein sequence ID" value="QXH41493.1"/>
    <property type="molecule type" value="Genomic_DNA"/>
</dbReference>
<keyword evidence="5" id="KW-1185">Reference proteome</keyword>
<feature type="DNA-binding region" description="H-T-H motif" evidence="2">
    <location>
        <begin position="45"/>
        <end position="64"/>
    </location>
</feature>
<feature type="domain" description="HTH tetR-type" evidence="3">
    <location>
        <begin position="22"/>
        <end position="82"/>
    </location>
</feature>
<protein>
    <submittedName>
        <fullName evidence="4">TetR/AcrR family transcriptional regulator</fullName>
    </submittedName>
</protein>
<dbReference type="Pfam" id="PF00440">
    <property type="entry name" value="TetR_N"/>
    <property type="match status" value="1"/>
</dbReference>
<evidence type="ECO:0000256" key="1">
    <source>
        <dbReference type="ARBA" id="ARBA00023125"/>
    </source>
</evidence>
<dbReference type="Gene3D" id="1.10.10.60">
    <property type="entry name" value="Homeodomain-like"/>
    <property type="match status" value="1"/>
</dbReference>
<dbReference type="PRINTS" id="PR00455">
    <property type="entry name" value="HTHTETR"/>
</dbReference>
<dbReference type="InterPro" id="IPR009057">
    <property type="entry name" value="Homeodomain-like_sf"/>
</dbReference>
<dbReference type="InterPro" id="IPR050109">
    <property type="entry name" value="HTH-type_TetR-like_transc_reg"/>
</dbReference>
<dbReference type="RefSeq" id="WP_068585449.1">
    <property type="nucleotide sequence ID" value="NZ_CP027706.1"/>
</dbReference>
<dbReference type="Proteomes" id="UP000693952">
    <property type="component" value="Chromosome"/>
</dbReference>
<evidence type="ECO:0000313" key="4">
    <source>
        <dbReference type="EMBL" id="QXH41493.1"/>
    </source>
</evidence>
<dbReference type="Pfam" id="PF08362">
    <property type="entry name" value="TetR_C_3"/>
    <property type="match status" value="1"/>
</dbReference>
<dbReference type="SUPFAM" id="SSF46689">
    <property type="entry name" value="Homeodomain-like"/>
    <property type="match status" value="1"/>
</dbReference>
<dbReference type="Gene3D" id="1.10.357.10">
    <property type="entry name" value="Tetracycline Repressor, domain 2"/>
    <property type="match status" value="1"/>
</dbReference>
<dbReference type="PROSITE" id="PS50977">
    <property type="entry name" value="HTH_TETR_2"/>
    <property type="match status" value="1"/>
</dbReference>
<evidence type="ECO:0000256" key="2">
    <source>
        <dbReference type="PROSITE-ProRule" id="PRU00335"/>
    </source>
</evidence>
<name>A0ABX8MQA3_9PSED</name>
<dbReference type="InterPro" id="IPR001647">
    <property type="entry name" value="HTH_TetR"/>
</dbReference>
<evidence type="ECO:0000259" key="3">
    <source>
        <dbReference type="PROSITE" id="PS50977"/>
    </source>
</evidence>
<dbReference type="PANTHER" id="PTHR30055">
    <property type="entry name" value="HTH-TYPE TRANSCRIPTIONAL REGULATOR RUTR"/>
    <property type="match status" value="1"/>
</dbReference>
<organism evidence="4 5">
    <name type="scientific">Pseudomonas sessilinigenes</name>
    <dbReference type="NCBI Taxonomy" id="658629"/>
    <lineage>
        <taxon>Bacteria</taxon>
        <taxon>Pseudomonadati</taxon>
        <taxon>Pseudomonadota</taxon>
        <taxon>Gammaproteobacteria</taxon>
        <taxon>Pseudomonadales</taxon>
        <taxon>Pseudomonadaceae</taxon>
        <taxon>Pseudomonas</taxon>
    </lineage>
</organism>
<accession>A0ABX8MQA3</accession>
<reference evidence="4" key="1">
    <citation type="submission" date="2021-06" db="EMBL/GenBank/DDBJ databases">
        <title>Updating the genus Pseudomonas: Description of 43 new species and partition of the Pseudomonas putida group.</title>
        <authorList>
            <person name="Girard L."/>
            <person name="Lood C."/>
            <person name="Vandamme P."/>
            <person name="Rokni-Zadeh H."/>
            <person name="van Noort V."/>
            <person name="Hofte M."/>
            <person name="Lavigne R."/>
            <person name="De Mot R."/>
        </authorList>
    </citation>
    <scope>NUCLEOTIDE SEQUENCE</scope>
    <source>
        <strain evidence="4">CMR12a</strain>
    </source>
</reference>
<dbReference type="InterPro" id="IPR013573">
    <property type="entry name" value="Tscrpt_reg_YcdC_C"/>
</dbReference>
<keyword evidence="1 2" id="KW-0238">DNA-binding</keyword>
<dbReference type="SUPFAM" id="SSF48498">
    <property type="entry name" value="Tetracyclin repressor-like, C-terminal domain"/>
    <property type="match status" value="1"/>
</dbReference>
<dbReference type="PANTHER" id="PTHR30055:SF196">
    <property type="entry name" value="HTH-TYPE TRANSCRIPTIONAL REGULATOR RUTR"/>
    <property type="match status" value="1"/>
</dbReference>
<sequence>MTFDVPAHSAHLPGKPASRIRQKNEEAIIQAAEDEFARHGFKGTSMNAIAQKAGLPKANLHYYFNNKLGLYIAVLSNILQQWDSTFNSLTAEDDPAEALTRYIRAKMEFSRRQPQASRIFAMEIISGGECLSEYFSQDYRTWFQGRAGVFQAWIDAGKMDPVDPMHLIFLLWGSTQHYADFASQICRVTGRSRLTKQDMEAATDNLLRIILKGCGLPSPQKD</sequence>
<evidence type="ECO:0000313" key="5">
    <source>
        <dbReference type="Proteomes" id="UP000693952"/>
    </source>
</evidence>
<dbReference type="InterPro" id="IPR036271">
    <property type="entry name" value="Tet_transcr_reg_TetR-rel_C_sf"/>
</dbReference>
<proteinExistence type="predicted"/>
<gene>
    <name evidence="4" type="ORF">KSS89_04505</name>
</gene>